<dbReference type="Proteomes" id="UP001303373">
    <property type="component" value="Chromosome 13"/>
</dbReference>
<evidence type="ECO:0000256" key="1">
    <source>
        <dbReference type="SAM" id="MobiDB-lite"/>
    </source>
</evidence>
<dbReference type="Gene3D" id="1.10.472.80">
    <property type="entry name" value="Ypt/Rab-GAP domain of gyp1p, domain 3"/>
    <property type="match status" value="1"/>
</dbReference>
<feature type="domain" description="Rab-GAP TBC" evidence="2">
    <location>
        <begin position="330"/>
        <end position="521"/>
    </location>
</feature>
<feature type="region of interest" description="Disordered" evidence="1">
    <location>
        <begin position="16"/>
        <end position="54"/>
    </location>
</feature>
<dbReference type="SMART" id="SM00164">
    <property type="entry name" value="TBC"/>
    <property type="match status" value="1"/>
</dbReference>
<dbReference type="PROSITE" id="PS50086">
    <property type="entry name" value="TBC_RABGAP"/>
    <property type="match status" value="1"/>
</dbReference>
<accession>A0AAQ3RC66</accession>
<dbReference type="GO" id="GO:0005096">
    <property type="term" value="F:GTPase activator activity"/>
    <property type="evidence" value="ECO:0007669"/>
    <property type="project" value="TreeGrafter"/>
</dbReference>
<dbReference type="GO" id="GO:0031267">
    <property type="term" value="F:small GTPase binding"/>
    <property type="evidence" value="ECO:0007669"/>
    <property type="project" value="TreeGrafter"/>
</dbReference>
<organism evidence="3 4">
    <name type="scientific">Acrodontium crateriforme</name>
    <dbReference type="NCBI Taxonomy" id="150365"/>
    <lineage>
        <taxon>Eukaryota</taxon>
        <taxon>Fungi</taxon>
        <taxon>Dikarya</taxon>
        <taxon>Ascomycota</taxon>
        <taxon>Pezizomycotina</taxon>
        <taxon>Dothideomycetes</taxon>
        <taxon>Dothideomycetidae</taxon>
        <taxon>Mycosphaerellales</taxon>
        <taxon>Teratosphaeriaceae</taxon>
        <taxon>Acrodontium</taxon>
    </lineage>
</organism>
<feature type="compositionally biased region" description="Basic and acidic residues" evidence="1">
    <location>
        <begin position="242"/>
        <end position="257"/>
    </location>
</feature>
<dbReference type="Gene3D" id="1.10.8.270">
    <property type="entry name" value="putative rabgap domain of human tbc1 domain family member 14 like domains"/>
    <property type="match status" value="1"/>
</dbReference>
<dbReference type="SUPFAM" id="SSF47923">
    <property type="entry name" value="Ypt/Rab-GAP domain of gyp1p"/>
    <property type="match status" value="2"/>
</dbReference>
<evidence type="ECO:0000259" key="2">
    <source>
        <dbReference type="PROSITE" id="PS50086"/>
    </source>
</evidence>
<dbReference type="PANTHER" id="PTHR47219">
    <property type="entry name" value="RAB GTPASE-ACTIVATING PROTEIN 1-LIKE"/>
    <property type="match status" value="1"/>
</dbReference>
<dbReference type="InterPro" id="IPR050302">
    <property type="entry name" value="Rab_GAP_TBC_domain"/>
</dbReference>
<dbReference type="EMBL" id="CP138592">
    <property type="protein sequence ID" value="WPH04486.1"/>
    <property type="molecule type" value="Genomic_DNA"/>
</dbReference>
<name>A0AAQ3RC66_9PEZI</name>
<feature type="region of interest" description="Disordered" evidence="1">
    <location>
        <begin position="147"/>
        <end position="257"/>
    </location>
</feature>
<dbReference type="AlphaFoldDB" id="A0AAQ3RC66"/>
<dbReference type="PANTHER" id="PTHR47219:SF20">
    <property type="entry name" value="TBC1 DOMAIN FAMILY MEMBER 2B"/>
    <property type="match status" value="1"/>
</dbReference>
<evidence type="ECO:0000313" key="3">
    <source>
        <dbReference type="EMBL" id="WPH04486.1"/>
    </source>
</evidence>
<feature type="compositionally biased region" description="Polar residues" evidence="1">
    <location>
        <begin position="17"/>
        <end position="45"/>
    </location>
</feature>
<reference evidence="3 4" key="1">
    <citation type="submission" date="2023-11" db="EMBL/GenBank/DDBJ databases">
        <title>An acidophilic fungus is an integral part of prey digestion in a carnivorous sundew plant.</title>
        <authorList>
            <person name="Tsai I.J."/>
        </authorList>
    </citation>
    <scope>NUCLEOTIDE SEQUENCE [LARGE SCALE GENOMIC DNA]</scope>
    <source>
        <strain evidence="3">169a</strain>
    </source>
</reference>
<dbReference type="InterPro" id="IPR000195">
    <property type="entry name" value="Rab-GAP-TBC_dom"/>
</dbReference>
<gene>
    <name evidence="3" type="ORF">R9X50_00737700</name>
</gene>
<proteinExistence type="predicted"/>
<evidence type="ECO:0000313" key="4">
    <source>
        <dbReference type="Proteomes" id="UP001303373"/>
    </source>
</evidence>
<protein>
    <submittedName>
        <fullName evidence="3">Phenol hydroxylase</fullName>
    </submittedName>
</protein>
<keyword evidence="4" id="KW-1185">Reference proteome</keyword>
<dbReference type="Pfam" id="PF00566">
    <property type="entry name" value="RabGAP-TBC"/>
    <property type="match status" value="1"/>
</dbReference>
<sequence>MEGLSRRSSRQALLMTDDTNSLTSFPDPSTASPLLQPQSNNSNEPLNGLLDTFGPTIFDEQNDAAVMDPQTLSAAQPDVLRGIIHHHGAVELVNRLATLLAQRDAHITALTRLAEEYNIPRERIVDASSRAKQTERRRLSLAAAAADELVPASGSQSRSDSSERLAPIRSTGSGGGSVRAFTKMFAGTGRRPRPPSTSSRSSSRHPPLLVRPERPHSIDARSIQSTDSGGWKTSLFSNSSRPRQDSRVTKEPVELLTQHDRDQLPPTLSNLSKDPHEAQWNRFLLKLVETREQNGERDEGGEMIGASRFGQEGAVGQQKLNTLTRLVVGGVPMSLRYPIWMELTNTHAMVRPGDYQHFLREREKVNQAEIEDIMKDVPRTLTSKYDFYNGKGYKRLKEVLVAFVGKYDGLGYTQGLNTIAGYLLLAIPIEEDAFWVMCNIIENYFPAEYFSKAAQMNGPLADNVLLRQYVKEILPSLAKRMDELEIAEDRTVPLNWFFTAFSTVLSQEALMRIWDVWLCLPQQKTFIFNVALALLMQNAAQLMECESDGDYWAVIDQCTTRLNDEPEQISELIKQAFALKKKLENAEDRRAVEFKILRRKRDSMEVLYDAT</sequence>
<feature type="compositionally biased region" description="Low complexity" evidence="1">
    <location>
        <begin position="196"/>
        <end position="210"/>
    </location>
</feature>
<dbReference type="InterPro" id="IPR035969">
    <property type="entry name" value="Rab-GAP_TBC_sf"/>
</dbReference>